<proteinExistence type="predicted"/>
<dbReference type="EMBL" id="BMAT01013315">
    <property type="protein sequence ID" value="GFS10092.1"/>
    <property type="molecule type" value="Genomic_DNA"/>
</dbReference>
<evidence type="ECO:0000256" key="1">
    <source>
        <dbReference type="SAM" id="MobiDB-lite"/>
    </source>
</evidence>
<evidence type="ECO:0000313" key="3">
    <source>
        <dbReference type="Proteomes" id="UP000762676"/>
    </source>
</evidence>
<reference evidence="2 3" key="1">
    <citation type="journal article" date="2021" name="Elife">
        <title>Chloroplast acquisition without the gene transfer in kleptoplastic sea slugs, Plakobranchus ocellatus.</title>
        <authorList>
            <person name="Maeda T."/>
            <person name="Takahashi S."/>
            <person name="Yoshida T."/>
            <person name="Shimamura S."/>
            <person name="Takaki Y."/>
            <person name="Nagai Y."/>
            <person name="Toyoda A."/>
            <person name="Suzuki Y."/>
            <person name="Arimoto A."/>
            <person name="Ishii H."/>
            <person name="Satoh N."/>
            <person name="Nishiyama T."/>
            <person name="Hasebe M."/>
            <person name="Maruyama T."/>
            <person name="Minagawa J."/>
            <person name="Obokata J."/>
            <person name="Shigenobu S."/>
        </authorList>
    </citation>
    <scope>NUCLEOTIDE SEQUENCE [LARGE SCALE GENOMIC DNA]</scope>
</reference>
<protein>
    <submittedName>
        <fullName evidence="2">Uncharacterized protein</fullName>
    </submittedName>
</protein>
<organism evidence="2 3">
    <name type="scientific">Elysia marginata</name>
    <dbReference type="NCBI Taxonomy" id="1093978"/>
    <lineage>
        <taxon>Eukaryota</taxon>
        <taxon>Metazoa</taxon>
        <taxon>Spiralia</taxon>
        <taxon>Lophotrochozoa</taxon>
        <taxon>Mollusca</taxon>
        <taxon>Gastropoda</taxon>
        <taxon>Heterobranchia</taxon>
        <taxon>Euthyneura</taxon>
        <taxon>Panpulmonata</taxon>
        <taxon>Sacoglossa</taxon>
        <taxon>Placobranchoidea</taxon>
        <taxon>Plakobranchidae</taxon>
        <taxon>Elysia</taxon>
    </lineage>
</organism>
<gene>
    <name evidence="2" type="ORF">ElyMa_006638900</name>
</gene>
<evidence type="ECO:0000313" key="2">
    <source>
        <dbReference type="EMBL" id="GFS10092.1"/>
    </source>
</evidence>
<dbReference type="Proteomes" id="UP000762676">
    <property type="component" value="Unassembled WGS sequence"/>
</dbReference>
<feature type="region of interest" description="Disordered" evidence="1">
    <location>
        <begin position="50"/>
        <end position="79"/>
    </location>
</feature>
<dbReference type="AlphaFoldDB" id="A0AAV4IMU6"/>
<name>A0AAV4IMU6_9GAST</name>
<accession>A0AAV4IMU6</accession>
<comment type="caution">
    <text evidence="2">The sequence shown here is derived from an EMBL/GenBank/DDBJ whole genome shotgun (WGS) entry which is preliminary data.</text>
</comment>
<keyword evidence="3" id="KW-1185">Reference proteome</keyword>
<sequence length="79" mass="8790">MTFFWHTATSNLRSPAMTLVPEPEAVSRSVSFILLPDGLGDANIHPLFQDSQRRPATSWSRGFPPASGQHFRASRSAHR</sequence>